<evidence type="ECO:0000313" key="3">
    <source>
        <dbReference type="Proteomes" id="UP000198356"/>
    </source>
</evidence>
<keyword evidence="3" id="KW-1185">Reference proteome</keyword>
<name>A0A239D346_9BACT</name>
<feature type="signal peptide" evidence="1">
    <location>
        <begin position="1"/>
        <end position="21"/>
    </location>
</feature>
<keyword evidence="1" id="KW-0732">Signal</keyword>
<proteinExistence type="predicted"/>
<gene>
    <name evidence="2" type="ORF">SAMN05421770_101250</name>
</gene>
<protein>
    <submittedName>
        <fullName evidence="2">Uncharacterized protein</fullName>
    </submittedName>
</protein>
<evidence type="ECO:0000256" key="1">
    <source>
        <dbReference type="SAM" id="SignalP"/>
    </source>
</evidence>
<evidence type="ECO:0000313" key="2">
    <source>
        <dbReference type="EMBL" id="SNS26458.1"/>
    </source>
</evidence>
<accession>A0A239D346</accession>
<dbReference type="Proteomes" id="UP000198356">
    <property type="component" value="Unassembled WGS sequence"/>
</dbReference>
<dbReference type="AlphaFoldDB" id="A0A239D346"/>
<reference evidence="2 3" key="1">
    <citation type="submission" date="2017-06" db="EMBL/GenBank/DDBJ databases">
        <authorList>
            <person name="Kim H.J."/>
            <person name="Triplett B.A."/>
        </authorList>
    </citation>
    <scope>NUCLEOTIDE SEQUENCE [LARGE SCALE GENOMIC DNA]</scope>
    <source>
        <strain evidence="2 3">DSM 18704</strain>
    </source>
</reference>
<dbReference type="OrthoDB" id="112719at2"/>
<organism evidence="2 3">
    <name type="scientific">Granulicella rosea</name>
    <dbReference type="NCBI Taxonomy" id="474952"/>
    <lineage>
        <taxon>Bacteria</taxon>
        <taxon>Pseudomonadati</taxon>
        <taxon>Acidobacteriota</taxon>
        <taxon>Terriglobia</taxon>
        <taxon>Terriglobales</taxon>
        <taxon>Acidobacteriaceae</taxon>
        <taxon>Granulicella</taxon>
    </lineage>
</organism>
<dbReference type="EMBL" id="FZOU01000001">
    <property type="protein sequence ID" value="SNS26458.1"/>
    <property type="molecule type" value="Genomic_DNA"/>
</dbReference>
<dbReference type="RefSeq" id="WP_089406562.1">
    <property type="nucleotide sequence ID" value="NZ_FZOU01000001.1"/>
</dbReference>
<sequence length="266" mass="29632">MKIWRRTVASLAVLTASTLHAQKTPQQIVEAAVQTELAADKSDTSCWVYRDHDVTPGKDAVWLTADTPVGSVRRKVEDHGQPLTPAQTAEETAHIQQFLGDKGKQQKQQKDSDHDDREAENLLKLLPVAFNWTVKSDEGERATLAFAPKPDFHPQSMEARVMSNMTGEIVVEKSQNRIARIHGTLENDVTIGWGMLGRLRKGGTFNILRKEVAPGHWQVTDSHIHIQGKALFFKTINEQEDDTKTDFKLSTAKTLPEAAVLVNAKP</sequence>
<feature type="chain" id="PRO_5012444213" evidence="1">
    <location>
        <begin position="22"/>
        <end position="266"/>
    </location>
</feature>